<gene>
    <name evidence="2" type="ORF">ABR189_24935</name>
</gene>
<name>A0ABV2TC98_9BACT</name>
<evidence type="ECO:0000313" key="3">
    <source>
        <dbReference type="Proteomes" id="UP001549749"/>
    </source>
</evidence>
<keyword evidence="3" id="KW-1185">Reference proteome</keyword>
<sequence length="447" mass="50956">MNRIMLWALMLWSINAPARQYIHNSTSLYLQTDKHIYTPSERVWFTGYMLNLDTSVDYHTMYVSLLDPIAHKPVLLEKFILSSGVCYGMLDLPDSLRSGDYPLIAFTNNYLLDSIEQEFHQWVSVRRPGERPFIPSHVEGFKSPATQQKIDECKPIVSLSADSSEYHQRSQTKWAVQIKDQDGKAVRGTFTVSCVLSNRLRENSNWNIRRFYYIDQHTFANQQQINTGPHDVYPVSGYVLRGKKESGKAIPMLLMTSSNAVPFQTSKKGTFKLKADQVIAPWNTDAYLSIAKGNNSMNFRIVVWDDQQRIVNKLALVDYPYSQEMVVDSLVFTAKELENIGTLLHQGDTSRPPANLPVSASTEQEYLKKIKPAYLPVAFPVADYSTDTIAGLNIGTTLYWNYQLTTDEQGKAEFSFYTGDLPGDYTCFIQGLTTLDYFVSKTEFHIK</sequence>
<accession>A0ABV2TC98</accession>
<protein>
    <recommendedName>
        <fullName evidence="4">MG2 domain-containing protein</fullName>
    </recommendedName>
</protein>
<evidence type="ECO:0008006" key="4">
    <source>
        <dbReference type="Google" id="ProtNLM"/>
    </source>
</evidence>
<dbReference type="Gene3D" id="2.60.40.1930">
    <property type="match status" value="1"/>
</dbReference>
<comment type="caution">
    <text evidence="2">The sequence shown here is derived from an EMBL/GenBank/DDBJ whole genome shotgun (WGS) entry which is preliminary data.</text>
</comment>
<dbReference type="EMBL" id="JBEXAC010000002">
    <property type="protein sequence ID" value="MET7000653.1"/>
    <property type="molecule type" value="Genomic_DNA"/>
</dbReference>
<keyword evidence="1" id="KW-0732">Signal</keyword>
<feature type="signal peptide" evidence="1">
    <location>
        <begin position="1"/>
        <end position="18"/>
    </location>
</feature>
<evidence type="ECO:0000256" key="1">
    <source>
        <dbReference type="SAM" id="SignalP"/>
    </source>
</evidence>
<dbReference type="RefSeq" id="WP_354663207.1">
    <property type="nucleotide sequence ID" value="NZ_JBEXAC010000002.1"/>
</dbReference>
<evidence type="ECO:0000313" key="2">
    <source>
        <dbReference type="EMBL" id="MET7000653.1"/>
    </source>
</evidence>
<proteinExistence type="predicted"/>
<dbReference type="Proteomes" id="UP001549749">
    <property type="component" value="Unassembled WGS sequence"/>
</dbReference>
<reference evidence="2 3" key="1">
    <citation type="submission" date="2024-06" db="EMBL/GenBank/DDBJ databases">
        <title>Chitinophaga defluvii sp. nov., isolated from municipal sewage.</title>
        <authorList>
            <person name="Zhang L."/>
        </authorList>
    </citation>
    <scope>NUCLEOTIDE SEQUENCE [LARGE SCALE GENOMIC DNA]</scope>
    <source>
        <strain evidence="2 3">H8</strain>
    </source>
</reference>
<feature type="chain" id="PRO_5047537070" description="MG2 domain-containing protein" evidence="1">
    <location>
        <begin position="19"/>
        <end position="447"/>
    </location>
</feature>
<organism evidence="2 3">
    <name type="scientific">Chitinophaga defluvii</name>
    <dbReference type="NCBI Taxonomy" id="3163343"/>
    <lineage>
        <taxon>Bacteria</taxon>
        <taxon>Pseudomonadati</taxon>
        <taxon>Bacteroidota</taxon>
        <taxon>Chitinophagia</taxon>
        <taxon>Chitinophagales</taxon>
        <taxon>Chitinophagaceae</taxon>
        <taxon>Chitinophaga</taxon>
    </lineage>
</organism>